<feature type="transmembrane region" description="Helical" evidence="1">
    <location>
        <begin position="64"/>
        <end position="81"/>
    </location>
</feature>
<organism evidence="2 3">
    <name type="scientific">Bos taurus</name>
    <name type="common">Bovine</name>
    <dbReference type="NCBI Taxonomy" id="9913"/>
    <lineage>
        <taxon>Eukaryota</taxon>
        <taxon>Metazoa</taxon>
        <taxon>Chordata</taxon>
        <taxon>Craniata</taxon>
        <taxon>Vertebrata</taxon>
        <taxon>Euteleostomi</taxon>
        <taxon>Mammalia</taxon>
        <taxon>Eutheria</taxon>
        <taxon>Laurasiatheria</taxon>
        <taxon>Artiodactyla</taxon>
        <taxon>Ruminantia</taxon>
        <taxon>Pecora</taxon>
        <taxon>Bovidae</taxon>
        <taxon>Bovinae</taxon>
        <taxon>Bos</taxon>
    </lineage>
</organism>
<dbReference type="Ensembl" id="ENSBTAT00000153910.1">
    <property type="protein sequence ID" value="ENSBTAP00000107543.1"/>
    <property type="gene ID" value="ENSBTAG00000008661.7"/>
</dbReference>
<dbReference type="PANTHER" id="PTHR37342:SF1">
    <property type="entry name" value="CHROMOSOME 11 OPEN READING FRAME 52"/>
    <property type="match status" value="1"/>
</dbReference>
<reference evidence="2" key="3">
    <citation type="submission" date="2025-09" db="UniProtKB">
        <authorList>
            <consortium name="Ensembl"/>
        </authorList>
    </citation>
    <scope>IDENTIFICATION</scope>
    <source>
        <strain evidence="2">Hereford</strain>
    </source>
</reference>
<dbReference type="InterPro" id="IPR028106">
    <property type="entry name" value="DUF4578"/>
</dbReference>
<keyword evidence="1" id="KW-0812">Transmembrane</keyword>
<dbReference type="GeneTree" id="ENSGT00390000015195"/>
<reference evidence="2" key="1">
    <citation type="submission" date="2018-03" db="EMBL/GenBank/DDBJ databases">
        <title>ARS-UCD1.2.</title>
        <authorList>
            <person name="Rosen B.D."/>
            <person name="Bickhart D.M."/>
            <person name="Koren S."/>
            <person name="Schnabel R.D."/>
            <person name="Hall R."/>
            <person name="Zimin A."/>
            <person name="Dreischer C."/>
            <person name="Schultheiss S."/>
            <person name="Schroeder S.G."/>
            <person name="Elsik C.G."/>
            <person name="Couldrey C."/>
            <person name="Liu G.E."/>
            <person name="Van Tassell C.P."/>
            <person name="Phillippy A.M."/>
            <person name="Smith T.P.L."/>
            <person name="Medrano J.F."/>
        </authorList>
    </citation>
    <scope>NUCLEOTIDE SEQUENCE [LARGE SCALE GENOMIC DNA]</scope>
    <source>
        <strain evidence="2">Hereford</strain>
    </source>
</reference>
<protein>
    <submittedName>
        <fullName evidence="2">Chromosome 15 C11orf52 homolog</fullName>
    </submittedName>
</protein>
<reference evidence="2" key="2">
    <citation type="submission" date="2025-08" db="UniProtKB">
        <authorList>
            <consortium name="Ensembl"/>
        </authorList>
    </citation>
    <scope>IDENTIFICATION</scope>
    <source>
        <strain evidence="2">Hereford</strain>
    </source>
</reference>
<keyword evidence="1" id="KW-1133">Transmembrane helix</keyword>
<dbReference type="Proteomes" id="UP000009136">
    <property type="component" value="Chromosome 15"/>
</dbReference>
<keyword evidence="1" id="KW-0472">Membrane</keyword>
<accession>A0ABI0NUJ0</accession>
<gene>
    <name evidence="2" type="primary">C15H11orf52</name>
</gene>
<evidence type="ECO:0000313" key="2">
    <source>
        <dbReference type="Ensembl" id="ENSBTAP00000107543.1"/>
    </source>
</evidence>
<evidence type="ECO:0000256" key="1">
    <source>
        <dbReference type="SAM" id="Phobius"/>
    </source>
</evidence>
<keyword evidence="3" id="KW-1185">Reference proteome</keyword>
<dbReference type="PANTHER" id="PTHR37342">
    <property type="entry name" value="HYPOTHETICAL PROTEIN LOC689959"/>
    <property type="match status" value="1"/>
</dbReference>
<evidence type="ECO:0000313" key="3">
    <source>
        <dbReference type="Proteomes" id="UP000009136"/>
    </source>
</evidence>
<name>A0ABI0NUJ0_BOVIN</name>
<feature type="transmembrane region" description="Helical" evidence="1">
    <location>
        <begin position="30"/>
        <end position="58"/>
    </location>
</feature>
<dbReference type="Pfam" id="PF15147">
    <property type="entry name" value="DUF4578"/>
    <property type="match status" value="1"/>
</dbReference>
<proteinExistence type="predicted"/>
<sequence>MKHFYNSEISYRHKTSRNIKNPREGGVKCLLLPFFPSFHILHVWLFLPLMTVVIVVSFDHCSLYTSHLAEYFTSIFLVNFYSNAMRFKGFPGGSEVKASACNAETWVQSLGQKDPLEKGMATHSSILAWRIPWTEELGGLQFTGLQSRTRLSNFTFMRSCTSTLQRKKKIGSQARRTLRRQQQQPQHEWWRQLNDTKDHDTMGHTYEQVLRQPVSQERSRQSLRSEEGSLYYADIQLYRLPQPRSVQEVKHLQLKNATEYATLRFPQVTPRYDSKNGTLV</sequence>